<feature type="domain" description="HTH tetR-type" evidence="6">
    <location>
        <begin position="8"/>
        <end position="68"/>
    </location>
</feature>
<dbReference type="InterPro" id="IPR009057">
    <property type="entry name" value="Homeodomain-like_sf"/>
</dbReference>
<dbReference type="InterPro" id="IPR047923">
    <property type="entry name" value="ArpA-like"/>
</dbReference>
<proteinExistence type="predicted"/>
<protein>
    <submittedName>
        <fullName evidence="7">ScbR family autoregulator-binding transcription factor</fullName>
    </submittedName>
</protein>
<name>A0ABN3WUU6_9ACTN</name>
<evidence type="ECO:0000259" key="6">
    <source>
        <dbReference type="PROSITE" id="PS50977"/>
    </source>
</evidence>
<dbReference type="InterPro" id="IPR050109">
    <property type="entry name" value="HTH-type_TetR-like_transc_reg"/>
</dbReference>
<keyword evidence="8" id="KW-1185">Reference proteome</keyword>
<dbReference type="NCBIfam" id="NF041196">
    <property type="entry name" value="ScbR_bind_reg"/>
    <property type="match status" value="1"/>
</dbReference>
<evidence type="ECO:0000256" key="1">
    <source>
        <dbReference type="ARBA" id="ARBA00023015"/>
    </source>
</evidence>
<organism evidence="7 8">
    <name type="scientific">Streptomyces enissocaesilis</name>
    <dbReference type="NCBI Taxonomy" id="332589"/>
    <lineage>
        <taxon>Bacteria</taxon>
        <taxon>Bacillati</taxon>
        <taxon>Actinomycetota</taxon>
        <taxon>Actinomycetes</taxon>
        <taxon>Kitasatosporales</taxon>
        <taxon>Streptomycetaceae</taxon>
        <taxon>Streptomyces</taxon>
        <taxon>Streptomyces rochei group</taxon>
    </lineage>
</organism>
<evidence type="ECO:0000256" key="3">
    <source>
        <dbReference type="ARBA" id="ARBA00023163"/>
    </source>
</evidence>
<sequence>MAQQERAIRTRRVILEAAAAVFDELGYEAATISEILERAGVTKGAFYFHFRSKEDMARGVLGEAVTTEGVLPQEIKLQEVLDMMMLMAHRLPREPMFSAALRLAVDRNSRSMFGTRWPDWTDLLASLLGEAKARGEVHPYIEETGTARLLLSAWTGVRVVSEGLPGEYDLPTEVAALLQLMLPSIAVPTVLPRLEISTDRAARLFAMKDEDDMAGKGDPEGVGGTPVSAVAQHP</sequence>
<accession>A0ABN3WUU6</accession>
<dbReference type="PROSITE" id="PS01081">
    <property type="entry name" value="HTH_TETR_1"/>
    <property type="match status" value="1"/>
</dbReference>
<keyword evidence="2 4" id="KW-0238">DNA-binding</keyword>
<dbReference type="PRINTS" id="PR00455">
    <property type="entry name" value="HTHTETR"/>
</dbReference>
<dbReference type="Proteomes" id="UP001500403">
    <property type="component" value="Unassembled WGS sequence"/>
</dbReference>
<gene>
    <name evidence="7" type="ORF">GCM10010446_08940</name>
</gene>
<dbReference type="InterPro" id="IPR001647">
    <property type="entry name" value="HTH_TetR"/>
</dbReference>
<dbReference type="SUPFAM" id="SSF48498">
    <property type="entry name" value="Tetracyclin repressor-like, C-terminal domain"/>
    <property type="match status" value="1"/>
</dbReference>
<evidence type="ECO:0000313" key="7">
    <source>
        <dbReference type="EMBL" id="GAA2926748.1"/>
    </source>
</evidence>
<keyword evidence="1" id="KW-0805">Transcription regulation</keyword>
<dbReference type="Pfam" id="PF00440">
    <property type="entry name" value="TetR_N"/>
    <property type="match status" value="1"/>
</dbReference>
<dbReference type="PANTHER" id="PTHR30055:SF234">
    <property type="entry name" value="HTH-TYPE TRANSCRIPTIONAL REGULATOR BETI"/>
    <property type="match status" value="1"/>
</dbReference>
<feature type="DNA-binding region" description="H-T-H motif" evidence="4">
    <location>
        <begin position="31"/>
        <end position="50"/>
    </location>
</feature>
<dbReference type="InterPro" id="IPR054126">
    <property type="entry name" value="CprB_TetR_C"/>
</dbReference>
<dbReference type="InterPro" id="IPR036271">
    <property type="entry name" value="Tet_transcr_reg_TetR-rel_C_sf"/>
</dbReference>
<reference evidence="7 8" key="1">
    <citation type="journal article" date="2019" name="Int. J. Syst. Evol. Microbiol.">
        <title>The Global Catalogue of Microorganisms (GCM) 10K type strain sequencing project: providing services to taxonomists for standard genome sequencing and annotation.</title>
        <authorList>
            <consortium name="The Broad Institute Genomics Platform"/>
            <consortium name="The Broad Institute Genome Sequencing Center for Infectious Disease"/>
            <person name="Wu L."/>
            <person name="Ma J."/>
        </authorList>
    </citation>
    <scope>NUCLEOTIDE SEQUENCE [LARGE SCALE GENOMIC DNA]</scope>
    <source>
        <strain evidence="7 8">JCM 9088</strain>
    </source>
</reference>
<dbReference type="SUPFAM" id="SSF46689">
    <property type="entry name" value="Homeodomain-like"/>
    <property type="match status" value="1"/>
</dbReference>
<dbReference type="Gene3D" id="1.10.357.10">
    <property type="entry name" value="Tetracycline Repressor, domain 2"/>
    <property type="match status" value="1"/>
</dbReference>
<dbReference type="InterPro" id="IPR023772">
    <property type="entry name" value="DNA-bd_HTH_TetR-type_CS"/>
</dbReference>
<comment type="caution">
    <text evidence="7">The sequence shown here is derived from an EMBL/GenBank/DDBJ whole genome shotgun (WGS) entry which is preliminary data.</text>
</comment>
<dbReference type="Pfam" id="PF21935">
    <property type="entry name" value="TetR_C_45"/>
    <property type="match status" value="1"/>
</dbReference>
<keyword evidence="3" id="KW-0804">Transcription</keyword>
<evidence type="ECO:0000256" key="2">
    <source>
        <dbReference type="ARBA" id="ARBA00023125"/>
    </source>
</evidence>
<dbReference type="PANTHER" id="PTHR30055">
    <property type="entry name" value="HTH-TYPE TRANSCRIPTIONAL REGULATOR RUTR"/>
    <property type="match status" value="1"/>
</dbReference>
<dbReference type="RefSeq" id="WP_344490936.1">
    <property type="nucleotide sequence ID" value="NZ_BAAAUD010000012.1"/>
</dbReference>
<dbReference type="PROSITE" id="PS50977">
    <property type="entry name" value="HTH_TETR_2"/>
    <property type="match status" value="1"/>
</dbReference>
<evidence type="ECO:0000313" key="8">
    <source>
        <dbReference type="Proteomes" id="UP001500403"/>
    </source>
</evidence>
<dbReference type="EMBL" id="BAAAUD010000012">
    <property type="protein sequence ID" value="GAA2926748.1"/>
    <property type="molecule type" value="Genomic_DNA"/>
</dbReference>
<evidence type="ECO:0000256" key="4">
    <source>
        <dbReference type="PROSITE-ProRule" id="PRU00335"/>
    </source>
</evidence>
<evidence type="ECO:0000256" key="5">
    <source>
        <dbReference type="SAM" id="MobiDB-lite"/>
    </source>
</evidence>
<feature type="region of interest" description="Disordered" evidence="5">
    <location>
        <begin position="211"/>
        <end position="234"/>
    </location>
</feature>